<sequence>GGPPWPAPWTPTRSCRSPRTS</sequence>
<organism evidence="2">
    <name type="scientific">uncultured Thermoleophilia bacterium</name>
    <dbReference type="NCBI Taxonomy" id="1497501"/>
    <lineage>
        <taxon>Bacteria</taxon>
        <taxon>Bacillati</taxon>
        <taxon>Actinomycetota</taxon>
        <taxon>Thermoleophilia</taxon>
        <taxon>environmental samples</taxon>
    </lineage>
</organism>
<evidence type="ECO:0000256" key="1">
    <source>
        <dbReference type="SAM" id="MobiDB-lite"/>
    </source>
</evidence>
<feature type="region of interest" description="Disordered" evidence="1">
    <location>
        <begin position="1"/>
        <end position="21"/>
    </location>
</feature>
<dbReference type="EMBL" id="CADCWC010000475">
    <property type="protein sequence ID" value="CAA9554797.1"/>
    <property type="molecule type" value="Genomic_DNA"/>
</dbReference>
<feature type="non-terminal residue" evidence="2">
    <location>
        <position position="21"/>
    </location>
</feature>
<reference evidence="2" key="1">
    <citation type="submission" date="2020-02" db="EMBL/GenBank/DDBJ databases">
        <authorList>
            <person name="Meier V. D."/>
        </authorList>
    </citation>
    <scope>NUCLEOTIDE SEQUENCE</scope>
    <source>
        <strain evidence="2">AVDCRST_MAG79</strain>
    </source>
</reference>
<name>A0A6J4UPJ8_9ACTN</name>
<gene>
    <name evidence="2" type="ORF">AVDCRST_MAG79-2990</name>
</gene>
<protein>
    <submittedName>
        <fullName evidence="2">Uncharacterized protein</fullName>
    </submittedName>
</protein>
<evidence type="ECO:0000313" key="2">
    <source>
        <dbReference type="EMBL" id="CAA9554797.1"/>
    </source>
</evidence>
<proteinExistence type="predicted"/>
<accession>A0A6J4UPJ8</accession>
<feature type="non-terminal residue" evidence="2">
    <location>
        <position position="1"/>
    </location>
</feature>
<dbReference type="AlphaFoldDB" id="A0A6J4UPJ8"/>